<keyword evidence="3" id="KW-0391">Immunity</keyword>
<dbReference type="InterPro" id="IPR031756">
    <property type="entry name" value="BGBP_N"/>
</dbReference>
<dbReference type="AlphaFoldDB" id="A0A0L7QLH5"/>
<reference evidence="7 8" key="1">
    <citation type="submission" date="2015-07" db="EMBL/GenBank/DDBJ databases">
        <title>The genome of Habropoda laboriosa.</title>
        <authorList>
            <person name="Pan H."/>
            <person name="Kapheim K."/>
        </authorList>
    </citation>
    <scope>NUCLEOTIDE SEQUENCE [LARGE SCALE GENOMIC DNA]</scope>
    <source>
        <strain evidence="7">0110345459</strain>
    </source>
</reference>
<evidence type="ECO:0000259" key="6">
    <source>
        <dbReference type="PROSITE" id="PS51969"/>
    </source>
</evidence>
<evidence type="ECO:0000313" key="8">
    <source>
        <dbReference type="Proteomes" id="UP000053825"/>
    </source>
</evidence>
<keyword evidence="4" id="KW-0732">Signal</keyword>
<organism evidence="7 8">
    <name type="scientific">Habropoda laboriosa</name>
    <dbReference type="NCBI Taxonomy" id="597456"/>
    <lineage>
        <taxon>Eukaryota</taxon>
        <taxon>Metazoa</taxon>
        <taxon>Ecdysozoa</taxon>
        <taxon>Arthropoda</taxon>
        <taxon>Hexapoda</taxon>
        <taxon>Insecta</taxon>
        <taxon>Pterygota</taxon>
        <taxon>Neoptera</taxon>
        <taxon>Endopterygota</taxon>
        <taxon>Hymenoptera</taxon>
        <taxon>Apocrita</taxon>
        <taxon>Aculeata</taxon>
        <taxon>Apoidea</taxon>
        <taxon>Anthophila</taxon>
        <taxon>Apidae</taxon>
        <taxon>Habropoda</taxon>
    </lineage>
</organism>
<keyword evidence="2" id="KW-0399">Innate immunity</keyword>
<evidence type="ECO:0000313" key="7">
    <source>
        <dbReference type="EMBL" id="KOC59371.1"/>
    </source>
</evidence>
<dbReference type="GO" id="GO:0045087">
    <property type="term" value="P:innate immune response"/>
    <property type="evidence" value="ECO:0007669"/>
    <property type="project" value="UniProtKB-KW"/>
</dbReference>
<dbReference type="PROSITE" id="PS51969">
    <property type="entry name" value="CBM39"/>
    <property type="match status" value="1"/>
</dbReference>
<dbReference type="Gene3D" id="2.60.40.2140">
    <property type="entry name" value="Beta-1,3-glucan-recognition protein, N-terminal domain"/>
    <property type="match status" value="1"/>
</dbReference>
<feature type="chain" id="PRO_5005574613" evidence="4">
    <location>
        <begin position="29"/>
        <end position="461"/>
    </location>
</feature>
<evidence type="ECO:0000256" key="2">
    <source>
        <dbReference type="ARBA" id="ARBA00022588"/>
    </source>
</evidence>
<dbReference type="OrthoDB" id="4781at2759"/>
<comment type="similarity">
    <text evidence="1">Belongs to the insect beta-1,3-glucan binding protein family.</text>
</comment>
<dbReference type="InterPro" id="IPR013320">
    <property type="entry name" value="ConA-like_dom_sf"/>
</dbReference>
<dbReference type="Pfam" id="PF15886">
    <property type="entry name" value="CBM39"/>
    <property type="match status" value="1"/>
</dbReference>
<dbReference type="SUPFAM" id="SSF49899">
    <property type="entry name" value="Concanavalin A-like lectins/glucanases"/>
    <property type="match status" value="1"/>
</dbReference>
<gene>
    <name evidence="7" type="ORF">WH47_12442</name>
</gene>
<evidence type="ECO:0000256" key="3">
    <source>
        <dbReference type="ARBA" id="ARBA00022859"/>
    </source>
</evidence>
<keyword evidence="8" id="KW-1185">Reference proteome</keyword>
<dbReference type="InterPro" id="IPR000757">
    <property type="entry name" value="Beta-glucanase-like"/>
</dbReference>
<accession>A0A0L7QLH5</accession>
<dbReference type="InterPro" id="IPR043030">
    <property type="entry name" value="BGBP_N_sf"/>
</dbReference>
<feature type="domain" description="CBM39" evidence="6">
    <location>
        <begin position="29"/>
        <end position="129"/>
    </location>
</feature>
<name>A0A0L7QLH5_9HYME</name>
<dbReference type="Gene3D" id="2.60.120.200">
    <property type="match status" value="1"/>
</dbReference>
<dbReference type="STRING" id="597456.A0A0L7QLH5"/>
<feature type="domain" description="GH16" evidence="5">
    <location>
        <begin position="119"/>
        <end position="461"/>
    </location>
</feature>
<protein>
    <submittedName>
        <fullName evidence="7">Beta-1,3-glucan-binding protein</fullName>
    </submittedName>
</protein>
<dbReference type="EMBL" id="KQ414933">
    <property type="protein sequence ID" value="KOC59371.1"/>
    <property type="molecule type" value="Genomic_DNA"/>
</dbReference>
<dbReference type="PANTHER" id="PTHR10963:SF60">
    <property type="entry name" value="GRAM-NEGATIVE BACTERIA-BINDING PROTEIN 1-RELATED"/>
    <property type="match status" value="1"/>
</dbReference>
<dbReference type="GO" id="GO:0030246">
    <property type="term" value="F:carbohydrate binding"/>
    <property type="evidence" value="ECO:0007669"/>
    <property type="project" value="InterPro"/>
</dbReference>
<proteinExistence type="inferred from homology"/>
<evidence type="ECO:0000256" key="1">
    <source>
        <dbReference type="ARBA" id="ARBA00008781"/>
    </source>
</evidence>
<dbReference type="Proteomes" id="UP000053825">
    <property type="component" value="Unassembled WGS sequence"/>
</dbReference>
<evidence type="ECO:0000259" key="5">
    <source>
        <dbReference type="PROSITE" id="PS51762"/>
    </source>
</evidence>
<dbReference type="InterPro" id="IPR050546">
    <property type="entry name" value="Glycosyl_Hydrlase_16"/>
</dbReference>
<evidence type="ECO:0000256" key="4">
    <source>
        <dbReference type="SAM" id="SignalP"/>
    </source>
</evidence>
<feature type="signal peptide" evidence="4">
    <location>
        <begin position="1"/>
        <end position="28"/>
    </location>
</feature>
<dbReference type="PANTHER" id="PTHR10963">
    <property type="entry name" value="GLYCOSYL HYDROLASE-RELATED"/>
    <property type="match status" value="1"/>
</dbReference>
<dbReference type="PROSITE" id="PS51762">
    <property type="entry name" value="GH16_2"/>
    <property type="match status" value="1"/>
</dbReference>
<dbReference type="Pfam" id="PF00722">
    <property type="entry name" value="Glyco_hydro_16"/>
    <property type="match status" value="1"/>
</dbReference>
<sequence length="461" mass="52633">MFGHSIISISIFTALLLHLGSFYTLVESYVLPEPTIEILKPQGIRVSIPDEPGLQFFAFQGNANKEIAKDQLGDISGEVYKKKDGKWTIQNQDVYLRDGDVIHYWIHAQVDGKTYKKNKTWSITSNKQQASSTNETTTSAGKLVLDENFNHLNTSLWSRIIQIPLSPDYEFCVYHNENHPSLVKIANGMLRIKPIILEDNYGENVTAYGTLILSDCTSNIPVECSRKAMAYNILPPIISARLNTLNSFSFRYGKIEIRAKFPEGDWLYPEMWLQPKYNNYGFGYSSGRVILGLARGNDNLVNITNRSVFDSRRLDFGFRIQPSAKVEDYIISKILENGPGWTKTFHVYTTIWNSDGFQFLVDGEKVGKLNPDTNGWFGMKNLDKMAPFDQEFYITIGLGVGGVRVFPDQTTSSGYNKPWRNVGAKAMLQFWYKKDQWLPTWKRGQGETTTFVVDYIRVWSF</sequence>
<dbReference type="GO" id="GO:0005975">
    <property type="term" value="P:carbohydrate metabolic process"/>
    <property type="evidence" value="ECO:0007669"/>
    <property type="project" value="InterPro"/>
</dbReference>
<dbReference type="GO" id="GO:0004553">
    <property type="term" value="F:hydrolase activity, hydrolyzing O-glycosyl compounds"/>
    <property type="evidence" value="ECO:0007669"/>
    <property type="project" value="InterPro"/>
</dbReference>